<keyword evidence="3 7" id="KW-0560">Oxidoreductase</keyword>
<sequence>MRNPQQVAVVGAGVVGLAVAWRAASAGYRVTVFDPDPGCSASWVAGGMLAPVTEAWPGEEDVLELGEESLRRWPDFAAELGDVGLSTAGTVVAALDRGDADQLDVLAGYLSRAGREAERVTGRELRKLEPGLGSVRSGLLVPGDLAVDNRRLLRLLRAKAGAEFVEAEVTGLAGDHVETGEGIRAFDAVVLAAGARSGRLHPALADVVRPVKGEILRLRPRRGSLPPPGRTVRAVVEGRPVYLVPRADGELVVGATQYEAGFDTAVTARGVRELLEAAERVFPSVAEYELAETAAGLRASSVDNLPVLGELPDGVYAAAGHHRNGLLLAPVTADAVLAWLAGRPVPDWAVPASPDRLRREPVDAR</sequence>
<evidence type="ECO:0000256" key="5">
    <source>
        <dbReference type="ARBA" id="ARBA00050018"/>
    </source>
</evidence>
<keyword evidence="2" id="KW-0784">Thiamine biosynthesis</keyword>
<organism evidence="7 8">
    <name type="scientific">Amycolatopsis suaedae</name>
    <dbReference type="NCBI Taxonomy" id="2510978"/>
    <lineage>
        <taxon>Bacteria</taxon>
        <taxon>Bacillati</taxon>
        <taxon>Actinomycetota</taxon>
        <taxon>Actinomycetes</taxon>
        <taxon>Pseudonocardiales</taxon>
        <taxon>Pseudonocardiaceae</taxon>
        <taxon>Amycolatopsis</taxon>
    </lineage>
</organism>
<dbReference type="GO" id="GO:0009229">
    <property type="term" value="P:thiamine diphosphate biosynthetic process"/>
    <property type="evidence" value="ECO:0007669"/>
    <property type="project" value="UniProtKB-UniPathway"/>
</dbReference>
<dbReference type="PANTHER" id="PTHR13847">
    <property type="entry name" value="SARCOSINE DEHYDROGENASE-RELATED"/>
    <property type="match status" value="1"/>
</dbReference>
<dbReference type="GO" id="GO:0043799">
    <property type="term" value="F:glycine oxidase activity"/>
    <property type="evidence" value="ECO:0007669"/>
    <property type="project" value="UniProtKB-EC"/>
</dbReference>
<dbReference type="UniPathway" id="UPA00060"/>
<dbReference type="Gene3D" id="3.30.9.10">
    <property type="entry name" value="D-Amino Acid Oxidase, subunit A, domain 2"/>
    <property type="match status" value="1"/>
</dbReference>
<dbReference type="SUPFAM" id="SSF54373">
    <property type="entry name" value="FAD-linked reductases, C-terminal domain"/>
    <property type="match status" value="1"/>
</dbReference>
<dbReference type="EC" id="1.4.3.19" evidence="5"/>
<reference evidence="7 8" key="1">
    <citation type="submission" date="2019-02" db="EMBL/GenBank/DDBJ databases">
        <title>Draft genome sequence of Amycolatopsis sp. 8-3EHSu isolated from roots of Suaeda maritima.</title>
        <authorList>
            <person name="Duangmal K."/>
            <person name="Chantavorakit T."/>
        </authorList>
    </citation>
    <scope>NUCLEOTIDE SEQUENCE [LARGE SCALE GENOMIC DNA]</scope>
    <source>
        <strain evidence="7 8">8-3EHSu</strain>
    </source>
</reference>
<dbReference type="OrthoDB" id="3214401at2"/>
<gene>
    <name evidence="7" type="primary">thiO</name>
    <name evidence="7" type="ORF">EWH70_22710</name>
</gene>
<dbReference type="GO" id="GO:0050660">
    <property type="term" value="F:flavin adenine dinucleotide binding"/>
    <property type="evidence" value="ECO:0007669"/>
    <property type="project" value="InterPro"/>
</dbReference>
<comment type="caution">
    <text evidence="7">The sequence shown here is derived from an EMBL/GenBank/DDBJ whole genome shotgun (WGS) entry which is preliminary data.</text>
</comment>
<dbReference type="InterPro" id="IPR012727">
    <property type="entry name" value="Gly_oxidase_ThiO"/>
</dbReference>
<dbReference type="NCBIfam" id="TIGR02352">
    <property type="entry name" value="thiamin_ThiO"/>
    <property type="match status" value="1"/>
</dbReference>
<evidence type="ECO:0000313" key="8">
    <source>
        <dbReference type="Proteomes" id="UP000292003"/>
    </source>
</evidence>
<comment type="pathway">
    <text evidence="1">Cofactor biosynthesis; thiamine diphosphate biosynthesis.</text>
</comment>
<protein>
    <recommendedName>
        <fullName evidence="5">glycine oxidase</fullName>
        <ecNumber evidence="5">1.4.3.19</ecNumber>
    </recommendedName>
</protein>
<comment type="catalytic activity">
    <reaction evidence="4">
        <text>glycine + O2 + H2O = glyoxylate + H2O2 + NH4(+)</text>
        <dbReference type="Rhea" id="RHEA:11532"/>
        <dbReference type="ChEBI" id="CHEBI:15377"/>
        <dbReference type="ChEBI" id="CHEBI:15379"/>
        <dbReference type="ChEBI" id="CHEBI:16240"/>
        <dbReference type="ChEBI" id="CHEBI:28938"/>
        <dbReference type="ChEBI" id="CHEBI:36655"/>
        <dbReference type="ChEBI" id="CHEBI:57305"/>
        <dbReference type="EC" id="1.4.3.19"/>
    </reaction>
</comment>
<evidence type="ECO:0000256" key="1">
    <source>
        <dbReference type="ARBA" id="ARBA00004948"/>
    </source>
</evidence>
<accession>A0A4Q7J6X5</accession>
<evidence type="ECO:0000256" key="3">
    <source>
        <dbReference type="ARBA" id="ARBA00023002"/>
    </source>
</evidence>
<name>A0A4Q7J6X5_9PSEU</name>
<proteinExistence type="predicted"/>
<feature type="domain" description="FAD dependent oxidoreductase" evidence="6">
    <location>
        <begin position="7"/>
        <end position="336"/>
    </location>
</feature>
<dbReference type="Gene3D" id="3.50.50.60">
    <property type="entry name" value="FAD/NAD(P)-binding domain"/>
    <property type="match status" value="1"/>
</dbReference>
<keyword evidence="8" id="KW-1185">Reference proteome</keyword>
<dbReference type="RefSeq" id="WP_130477496.1">
    <property type="nucleotide sequence ID" value="NZ_SFCC01000011.1"/>
</dbReference>
<dbReference type="AlphaFoldDB" id="A0A4Q7J6X5"/>
<dbReference type="SUPFAM" id="SSF51905">
    <property type="entry name" value="FAD/NAD(P)-binding domain"/>
    <property type="match status" value="1"/>
</dbReference>
<dbReference type="Pfam" id="PF01266">
    <property type="entry name" value="DAO"/>
    <property type="match status" value="1"/>
</dbReference>
<evidence type="ECO:0000256" key="2">
    <source>
        <dbReference type="ARBA" id="ARBA00022977"/>
    </source>
</evidence>
<evidence type="ECO:0000313" key="7">
    <source>
        <dbReference type="EMBL" id="RZQ61764.1"/>
    </source>
</evidence>
<dbReference type="InterPro" id="IPR036188">
    <property type="entry name" value="FAD/NAD-bd_sf"/>
</dbReference>
<dbReference type="EMBL" id="SFCC01000011">
    <property type="protein sequence ID" value="RZQ61764.1"/>
    <property type="molecule type" value="Genomic_DNA"/>
</dbReference>
<dbReference type="Proteomes" id="UP000292003">
    <property type="component" value="Unassembled WGS sequence"/>
</dbReference>
<evidence type="ECO:0000256" key="4">
    <source>
        <dbReference type="ARBA" id="ARBA00049872"/>
    </source>
</evidence>
<dbReference type="GO" id="GO:0009228">
    <property type="term" value="P:thiamine biosynthetic process"/>
    <property type="evidence" value="ECO:0007669"/>
    <property type="project" value="UniProtKB-KW"/>
</dbReference>
<dbReference type="InterPro" id="IPR006076">
    <property type="entry name" value="FAD-dep_OxRdtase"/>
</dbReference>
<dbReference type="PANTHER" id="PTHR13847:SF289">
    <property type="entry name" value="GLYCINE OXIDASE"/>
    <property type="match status" value="1"/>
</dbReference>
<dbReference type="GO" id="GO:0005737">
    <property type="term" value="C:cytoplasm"/>
    <property type="evidence" value="ECO:0007669"/>
    <property type="project" value="TreeGrafter"/>
</dbReference>
<evidence type="ECO:0000259" key="6">
    <source>
        <dbReference type="Pfam" id="PF01266"/>
    </source>
</evidence>